<dbReference type="Gene3D" id="3.20.100.30">
    <property type="entry name" value="VTC, catalytic tunnel domain"/>
    <property type="match status" value="1"/>
</dbReference>
<dbReference type="EMBL" id="NFCF01000053">
    <property type="protein sequence ID" value="OTW52672.1"/>
    <property type="molecule type" value="Genomic_DNA"/>
</dbReference>
<comment type="caution">
    <text evidence="2">The sequence shown here is derived from an EMBL/GenBank/DDBJ whole genome shotgun (WGS) entry which is preliminary data.</text>
</comment>
<reference evidence="2 3" key="1">
    <citation type="submission" date="2016-10" db="EMBL/GenBank/DDBJ databases">
        <title>Comparative genomics of Bacillus thuringiensis reveals a path to pathogens against multiple invertebrate hosts.</title>
        <authorList>
            <person name="Zheng J."/>
            <person name="Gao Q."/>
            <person name="Liu H."/>
            <person name="Peng D."/>
            <person name="Ruan L."/>
            <person name="Sun M."/>
        </authorList>
    </citation>
    <scope>NUCLEOTIDE SEQUENCE [LARGE SCALE GENOMIC DNA]</scope>
    <source>
        <strain evidence="2">BGSC 4AC1</strain>
    </source>
</reference>
<protein>
    <recommendedName>
        <fullName evidence="1">VTC domain-containing protein</fullName>
    </recommendedName>
</protein>
<gene>
    <name evidence="2" type="ORF">BK699_05865</name>
</gene>
<dbReference type="Pfam" id="PF09359">
    <property type="entry name" value="VTC"/>
    <property type="match status" value="1"/>
</dbReference>
<dbReference type="AlphaFoldDB" id="A0A2C9YEU7"/>
<dbReference type="InterPro" id="IPR018966">
    <property type="entry name" value="VTC_domain"/>
</dbReference>
<evidence type="ECO:0000313" key="3">
    <source>
        <dbReference type="Proteomes" id="UP000195152"/>
    </source>
</evidence>
<name>A0A2C9YEU7_BACTU</name>
<proteinExistence type="predicted"/>
<evidence type="ECO:0000313" key="2">
    <source>
        <dbReference type="EMBL" id="OTW52672.1"/>
    </source>
</evidence>
<dbReference type="GO" id="GO:0006799">
    <property type="term" value="P:polyphosphate biosynthetic process"/>
    <property type="evidence" value="ECO:0007669"/>
    <property type="project" value="UniProtKB-ARBA"/>
</dbReference>
<sequence length="218" mass="26218">MRFENKYYLLNEYEQSLNAFCREHGALDENCFEEKGYVIETIYKTNWKTIDTRGKIRLRKYSTFNKRFYFIEEKIKSKGIGTKKRVEIDEGLFSELAECNSMNDFIRILTNNNIYLSNIPSELYTYRLKYFRIPWEIQYNGNKYRITIDNDLKVIVKGEDFYPIKDGYSIVEIKGNELKKNEAIDLLRRLEEEYFLKPVKLSKHNLAKKCSNKEYIAY</sequence>
<evidence type="ECO:0000259" key="1">
    <source>
        <dbReference type="Pfam" id="PF09359"/>
    </source>
</evidence>
<feature type="domain" description="VTC" evidence="1">
    <location>
        <begin position="41"/>
        <end position="204"/>
    </location>
</feature>
<accession>A0A2C9YEU7</accession>
<dbReference type="InterPro" id="IPR042267">
    <property type="entry name" value="VTC_sf"/>
</dbReference>
<organism evidence="2 3">
    <name type="scientific">Bacillus thuringiensis serovar mexicanensis</name>
    <dbReference type="NCBI Taxonomy" id="180868"/>
    <lineage>
        <taxon>Bacteria</taxon>
        <taxon>Bacillati</taxon>
        <taxon>Bacillota</taxon>
        <taxon>Bacilli</taxon>
        <taxon>Bacillales</taxon>
        <taxon>Bacillaceae</taxon>
        <taxon>Bacillus</taxon>
        <taxon>Bacillus cereus group</taxon>
    </lineage>
</organism>
<dbReference type="Proteomes" id="UP000195152">
    <property type="component" value="Unassembled WGS sequence"/>
</dbReference>
<dbReference type="RefSeq" id="WP_001210054.1">
    <property type="nucleotide sequence ID" value="NZ_NFCF01000053.1"/>
</dbReference>